<dbReference type="OrthoDB" id="2500872at2759"/>
<organism evidence="2 3">
    <name type="scientific">Puccinia striiformis</name>
    <dbReference type="NCBI Taxonomy" id="27350"/>
    <lineage>
        <taxon>Eukaryota</taxon>
        <taxon>Fungi</taxon>
        <taxon>Dikarya</taxon>
        <taxon>Basidiomycota</taxon>
        <taxon>Pucciniomycotina</taxon>
        <taxon>Pucciniomycetes</taxon>
        <taxon>Pucciniales</taxon>
        <taxon>Pucciniaceae</taxon>
        <taxon>Puccinia</taxon>
    </lineage>
</organism>
<dbReference type="AlphaFoldDB" id="A0A2S4UUH8"/>
<evidence type="ECO:0000313" key="2">
    <source>
        <dbReference type="EMBL" id="POW00937.1"/>
    </source>
</evidence>
<sequence length="410" mass="44005">MGYTLSHQWSTDKGNAYERHTLTLRNPMDSPGISCHQSEDDTVNEIDVSAYRGRLEANQGLKAPSVIPNSCIPSFVHFVLLDPQLPSPHTRTVSKMLFSIQQKTASALGLAIAVSAAPLNDRSKLNMFERGIGLGWLCHFDGIAAPTVDASLNLPLMLGGLCAKVNYDYEGCNSFKPIGKGGNGGPVHAQSVDNDADDGQDDHAKPKPAHHKKPKHHAQDPDSSVGAQSFNDADGNGSNDPSPNGKDNSPSSHHKKPKHHGEDSDGSVGAQSFNDAEGNDDPERCNRNEHYSSQLHKCVNKSFYSKPNEDSTCKNGKLDALLKLCLDVSVLGLTKPIHAEATVLPFGPGRNGKDGCPVGQQLSSLLNTCVDKKFFSGPLADNQCQQGWKLDLVLGTCLNLIGCQNQGLDN</sequence>
<dbReference type="EMBL" id="PKSM01000241">
    <property type="protein sequence ID" value="POW00937.1"/>
    <property type="molecule type" value="Genomic_DNA"/>
</dbReference>
<name>A0A2S4UUH8_9BASI</name>
<gene>
    <name evidence="2" type="ORF">PSHT_12787</name>
</gene>
<feature type="compositionally biased region" description="Polar residues" evidence="1">
    <location>
        <begin position="221"/>
        <end position="248"/>
    </location>
</feature>
<protein>
    <submittedName>
        <fullName evidence="2">Uncharacterized protein</fullName>
    </submittedName>
</protein>
<dbReference type="VEuPathDB" id="FungiDB:PSHT_12787"/>
<evidence type="ECO:0000313" key="3">
    <source>
        <dbReference type="Proteomes" id="UP000238274"/>
    </source>
</evidence>
<evidence type="ECO:0000256" key="1">
    <source>
        <dbReference type="SAM" id="MobiDB-lite"/>
    </source>
</evidence>
<proteinExistence type="predicted"/>
<accession>A0A2S4UUH8</accession>
<dbReference type="Proteomes" id="UP000238274">
    <property type="component" value="Unassembled WGS sequence"/>
</dbReference>
<feature type="region of interest" description="Disordered" evidence="1">
    <location>
        <begin position="183"/>
        <end position="287"/>
    </location>
</feature>
<comment type="caution">
    <text evidence="2">The sequence shown here is derived from an EMBL/GenBank/DDBJ whole genome shotgun (WGS) entry which is preliminary data.</text>
</comment>
<dbReference type="VEuPathDB" id="FungiDB:PSTT_06974"/>
<feature type="compositionally biased region" description="Basic residues" evidence="1">
    <location>
        <begin position="206"/>
        <end position="216"/>
    </location>
</feature>
<reference evidence="2 3" key="1">
    <citation type="submission" date="2017-12" db="EMBL/GenBank/DDBJ databases">
        <title>Gene loss provides genomic basis for host adaptation in cereal stripe rust fungi.</title>
        <authorList>
            <person name="Xia C."/>
        </authorList>
    </citation>
    <scope>NUCLEOTIDE SEQUENCE [LARGE SCALE GENOMIC DNA]</scope>
    <source>
        <strain evidence="2 3">93TX-2</strain>
    </source>
</reference>
<reference evidence="3" key="2">
    <citation type="journal article" date="2018" name="BMC Genomics">
        <title>Genomic insights into host adaptation between the wheat stripe rust pathogen (Puccinia striiformis f. sp. tritici) and the barley stripe rust pathogen (Puccinia striiformis f. sp. hordei).</title>
        <authorList>
            <person name="Xia C."/>
            <person name="Wang M."/>
            <person name="Yin C."/>
            <person name="Cornejo O.E."/>
            <person name="Hulbert S.H."/>
            <person name="Chen X."/>
        </authorList>
    </citation>
    <scope>NUCLEOTIDE SEQUENCE [LARGE SCALE GENOMIC DNA]</scope>
    <source>
        <strain evidence="3">93TX-2</strain>
    </source>
</reference>
<reference evidence="3" key="3">
    <citation type="journal article" date="2018" name="Mol. Plant Microbe Interact.">
        <title>Genome sequence resources for the wheat stripe rust pathogen (Puccinia striiformis f. sp. tritici) and the barley stripe rust pathogen (Puccinia striiformis f. sp. hordei).</title>
        <authorList>
            <person name="Xia C."/>
            <person name="Wang M."/>
            <person name="Yin C."/>
            <person name="Cornejo O.E."/>
            <person name="Hulbert S.H."/>
            <person name="Chen X."/>
        </authorList>
    </citation>
    <scope>NUCLEOTIDE SEQUENCE [LARGE SCALE GENOMIC DNA]</scope>
    <source>
        <strain evidence="3">93TX-2</strain>
    </source>
</reference>
<keyword evidence="3" id="KW-1185">Reference proteome</keyword>